<evidence type="ECO:0000313" key="1">
    <source>
        <dbReference type="EMBL" id="KAF0410786.1"/>
    </source>
</evidence>
<keyword evidence="2" id="KW-1185">Reference proteome</keyword>
<dbReference type="OrthoDB" id="2433068at2759"/>
<dbReference type="EMBL" id="WTPW01001858">
    <property type="protein sequence ID" value="KAF0410786.1"/>
    <property type="molecule type" value="Genomic_DNA"/>
</dbReference>
<feature type="non-terminal residue" evidence="1">
    <location>
        <position position="1"/>
    </location>
</feature>
<sequence length="106" mass="12025">GPTFAKEIPQIYVVLANQCMSANASERPLASELQKYLDSWTKGLYIKIFKDADININKHESGSSNNCVNTMISYKSIARLIGSEHTRLKDFSEDELNQFCIFDNLM</sequence>
<reference evidence="1 2" key="1">
    <citation type="journal article" date="2019" name="Environ. Microbiol.">
        <title>At the nexus of three kingdoms: the genome of the mycorrhizal fungus Gigaspora margarita provides insights into plant, endobacterial and fungal interactions.</title>
        <authorList>
            <person name="Venice F."/>
            <person name="Ghignone S."/>
            <person name="Salvioli di Fossalunga A."/>
            <person name="Amselem J."/>
            <person name="Novero M."/>
            <person name="Xianan X."/>
            <person name="Sedzielewska Toro K."/>
            <person name="Morin E."/>
            <person name="Lipzen A."/>
            <person name="Grigoriev I.V."/>
            <person name="Henrissat B."/>
            <person name="Martin F.M."/>
            <person name="Bonfante P."/>
        </authorList>
    </citation>
    <scope>NUCLEOTIDE SEQUENCE [LARGE SCALE GENOMIC DNA]</scope>
    <source>
        <strain evidence="1 2">BEG34</strain>
    </source>
</reference>
<dbReference type="AlphaFoldDB" id="A0A8H3X6T0"/>
<gene>
    <name evidence="1" type="ORF">F8M41_008231</name>
</gene>
<dbReference type="Proteomes" id="UP000439903">
    <property type="component" value="Unassembled WGS sequence"/>
</dbReference>
<name>A0A8H3X6T0_GIGMA</name>
<organism evidence="1 2">
    <name type="scientific">Gigaspora margarita</name>
    <dbReference type="NCBI Taxonomy" id="4874"/>
    <lineage>
        <taxon>Eukaryota</taxon>
        <taxon>Fungi</taxon>
        <taxon>Fungi incertae sedis</taxon>
        <taxon>Mucoromycota</taxon>
        <taxon>Glomeromycotina</taxon>
        <taxon>Glomeromycetes</taxon>
        <taxon>Diversisporales</taxon>
        <taxon>Gigasporaceae</taxon>
        <taxon>Gigaspora</taxon>
    </lineage>
</organism>
<accession>A0A8H3X6T0</accession>
<proteinExistence type="predicted"/>
<evidence type="ECO:0000313" key="2">
    <source>
        <dbReference type="Proteomes" id="UP000439903"/>
    </source>
</evidence>
<protein>
    <submittedName>
        <fullName evidence="1">Uncharacterized protein</fullName>
    </submittedName>
</protein>
<comment type="caution">
    <text evidence="1">The sequence shown here is derived from an EMBL/GenBank/DDBJ whole genome shotgun (WGS) entry which is preliminary data.</text>
</comment>